<proteinExistence type="predicted"/>
<evidence type="ECO:0000313" key="2">
    <source>
        <dbReference type="EMBL" id="QDT54130.1"/>
    </source>
</evidence>
<evidence type="ECO:0000256" key="1">
    <source>
        <dbReference type="SAM" id="MobiDB-lite"/>
    </source>
</evidence>
<accession>A0A517SDC5</accession>
<gene>
    <name evidence="2" type="ORF">Pan44_21570</name>
</gene>
<evidence type="ECO:0000313" key="3">
    <source>
        <dbReference type="Proteomes" id="UP000315700"/>
    </source>
</evidence>
<dbReference type="KEGG" id="ccos:Pan44_21570"/>
<dbReference type="EMBL" id="CP036271">
    <property type="protein sequence ID" value="QDT54130.1"/>
    <property type="molecule type" value="Genomic_DNA"/>
</dbReference>
<dbReference type="InParanoid" id="A0A517SDC5"/>
<protein>
    <submittedName>
        <fullName evidence="2">Uncharacterized protein</fullName>
    </submittedName>
</protein>
<organism evidence="2 3">
    <name type="scientific">Caulifigura coniformis</name>
    <dbReference type="NCBI Taxonomy" id="2527983"/>
    <lineage>
        <taxon>Bacteria</taxon>
        <taxon>Pseudomonadati</taxon>
        <taxon>Planctomycetota</taxon>
        <taxon>Planctomycetia</taxon>
        <taxon>Planctomycetales</taxon>
        <taxon>Planctomycetaceae</taxon>
        <taxon>Caulifigura</taxon>
    </lineage>
</organism>
<dbReference type="AlphaFoldDB" id="A0A517SDC5"/>
<sequence length="92" mass="9981">MNTITVNQSAASTAAAPIASGRPVPGRCTTRVQDFQGRKGEKYGTPPATVRLGRDSPRRSKMQGFGFDFSSPDGQGERRRASVTPVRRSFPR</sequence>
<name>A0A517SDC5_9PLAN</name>
<reference evidence="2 3" key="1">
    <citation type="submission" date="2019-02" db="EMBL/GenBank/DDBJ databases">
        <title>Deep-cultivation of Planctomycetes and their phenomic and genomic characterization uncovers novel biology.</title>
        <authorList>
            <person name="Wiegand S."/>
            <person name="Jogler M."/>
            <person name="Boedeker C."/>
            <person name="Pinto D."/>
            <person name="Vollmers J."/>
            <person name="Rivas-Marin E."/>
            <person name="Kohn T."/>
            <person name="Peeters S.H."/>
            <person name="Heuer A."/>
            <person name="Rast P."/>
            <person name="Oberbeckmann S."/>
            <person name="Bunk B."/>
            <person name="Jeske O."/>
            <person name="Meyerdierks A."/>
            <person name="Storesund J.E."/>
            <person name="Kallscheuer N."/>
            <person name="Luecker S."/>
            <person name="Lage O.M."/>
            <person name="Pohl T."/>
            <person name="Merkel B.J."/>
            <person name="Hornburger P."/>
            <person name="Mueller R.-W."/>
            <person name="Bruemmer F."/>
            <person name="Labrenz M."/>
            <person name="Spormann A.M."/>
            <person name="Op den Camp H."/>
            <person name="Overmann J."/>
            <person name="Amann R."/>
            <person name="Jetten M.S.M."/>
            <person name="Mascher T."/>
            <person name="Medema M.H."/>
            <person name="Devos D.P."/>
            <person name="Kaster A.-K."/>
            <person name="Ovreas L."/>
            <person name="Rohde M."/>
            <person name="Galperin M.Y."/>
            <person name="Jogler C."/>
        </authorList>
    </citation>
    <scope>NUCLEOTIDE SEQUENCE [LARGE SCALE GENOMIC DNA]</scope>
    <source>
        <strain evidence="2 3">Pan44</strain>
    </source>
</reference>
<dbReference type="Proteomes" id="UP000315700">
    <property type="component" value="Chromosome"/>
</dbReference>
<feature type="region of interest" description="Disordered" evidence="1">
    <location>
        <begin position="34"/>
        <end position="92"/>
    </location>
</feature>
<keyword evidence="3" id="KW-1185">Reference proteome</keyword>